<dbReference type="EMBL" id="JBHTBS010000009">
    <property type="protein sequence ID" value="MFC7338777.1"/>
    <property type="molecule type" value="Genomic_DNA"/>
</dbReference>
<dbReference type="PANTHER" id="PTHR22901">
    <property type="entry name" value="SIALATE O-ACETYLESTERASE"/>
    <property type="match status" value="1"/>
</dbReference>
<sequence>MTRRPRKSGLVRSAAIICLLVGLGPVTGVAEVSVASPFTDNAVLQRDMPLPVWGKADPGEKVTVEFAGQTKSCAADSSGRWELRLDAMRASAEPRVLQVSGQDSKRSFANVVVGEVWICSGQSNMQFAAKSVPEIRVLERKAKGIRSFEVGKTVAFTEQDRLDGQWVDGPPSSAVALAFAYFLEEAADVPVGIILTCWGSSSLEAWMPRDMTESVPHFKTMVEEFDADARTRDRIAAILKGPKPWSQADDVFLRRQTNILYNAMMHPLAPYACRGLVWYQGERNTQSMFGMPKEPWFSRNSGMLKYGETLGQWIQRYRTEWQNDQMHFLITMLPGYYQEMPTGPKMGPEHPASHSWAWMRESQLKAGELGNVSVANTVDLGDVKNVHPKDKLPVGQRLALLAVRDTLDEDVVAEGPVMKRVERQGDHLVVHFDHADGLTTRDGEAPSGFWLADDSEKWVEARAELKGRTVVLRSADLAKPLYVRYAFVGKPKVNLVNEAGLPAYPFRSDSFAP</sequence>
<proteinExistence type="predicted"/>
<dbReference type="PANTHER" id="PTHR22901:SF0">
    <property type="entry name" value="SIALATE O-ACETYLESTERASE"/>
    <property type="match status" value="1"/>
</dbReference>
<comment type="caution">
    <text evidence="1">The sequence shown here is derived from an EMBL/GenBank/DDBJ whole genome shotgun (WGS) entry which is preliminary data.</text>
</comment>
<dbReference type="SUPFAM" id="SSF52266">
    <property type="entry name" value="SGNH hydrolase"/>
    <property type="match status" value="1"/>
</dbReference>
<keyword evidence="2" id="KW-1185">Reference proteome</keyword>
<evidence type="ECO:0000313" key="1">
    <source>
        <dbReference type="EMBL" id="MFC7338777.1"/>
    </source>
</evidence>
<dbReference type="Proteomes" id="UP001596472">
    <property type="component" value="Unassembled WGS sequence"/>
</dbReference>
<evidence type="ECO:0000313" key="2">
    <source>
        <dbReference type="Proteomes" id="UP001596472"/>
    </source>
</evidence>
<gene>
    <name evidence="1" type="ORF">ACFQY0_16395</name>
</gene>
<name>A0ABW2LCQ9_9BACT</name>
<reference evidence="2" key="1">
    <citation type="journal article" date="2019" name="Int. J. Syst. Evol. Microbiol.">
        <title>The Global Catalogue of Microorganisms (GCM) 10K type strain sequencing project: providing services to taxonomists for standard genome sequencing and annotation.</title>
        <authorList>
            <consortium name="The Broad Institute Genomics Platform"/>
            <consortium name="The Broad Institute Genome Sequencing Center for Infectious Disease"/>
            <person name="Wu L."/>
            <person name="Ma J."/>
        </authorList>
    </citation>
    <scope>NUCLEOTIDE SEQUENCE [LARGE SCALE GENOMIC DNA]</scope>
    <source>
        <strain evidence="2">CGMCC 4.1467</strain>
    </source>
</reference>
<protein>
    <submittedName>
        <fullName evidence="1">Sialate O-acetylesterase</fullName>
    </submittedName>
</protein>
<organism evidence="1 2">
    <name type="scientific">Haloferula chungangensis</name>
    <dbReference type="NCBI Taxonomy" id="1048331"/>
    <lineage>
        <taxon>Bacteria</taxon>
        <taxon>Pseudomonadati</taxon>
        <taxon>Verrucomicrobiota</taxon>
        <taxon>Verrucomicrobiia</taxon>
        <taxon>Verrucomicrobiales</taxon>
        <taxon>Verrucomicrobiaceae</taxon>
        <taxon>Haloferula</taxon>
    </lineage>
</organism>
<accession>A0ABW2LCQ9</accession>
<dbReference type="InterPro" id="IPR036514">
    <property type="entry name" value="SGNH_hydro_sf"/>
</dbReference>
<dbReference type="RefSeq" id="WP_379714575.1">
    <property type="nucleotide sequence ID" value="NZ_JBHTBS010000009.1"/>
</dbReference>
<dbReference type="InterPro" id="IPR039329">
    <property type="entry name" value="SIAE"/>
</dbReference>
<dbReference type="Gene3D" id="3.40.50.1110">
    <property type="entry name" value="SGNH hydrolase"/>
    <property type="match status" value="1"/>
</dbReference>